<evidence type="ECO:0000313" key="6">
    <source>
        <dbReference type="Proteomes" id="UP001163823"/>
    </source>
</evidence>
<dbReference type="InterPro" id="IPR012946">
    <property type="entry name" value="X8"/>
</dbReference>
<keyword evidence="6" id="KW-1185">Reference proteome</keyword>
<keyword evidence="2" id="KW-0336">GPI-anchor</keyword>
<keyword evidence="2" id="KW-0449">Lipoprotein</keyword>
<dbReference type="InterPro" id="IPR044788">
    <property type="entry name" value="X8_dom_prot"/>
</dbReference>
<keyword evidence="2" id="KW-0325">Glycoprotein</keyword>
<gene>
    <name evidence="5" type="ORF">O6P43_032104</name>
</gene>
<protein>
    <submittedName>
        <fullName evidence="5">Glucan endo-1,3-beta-glucosidase</fullName>
    </submittedName>
</protein>
<name>A0AAD7P9K8_QUISA</name>
<sequence>MSAYFQGTARLLRDCNFNNSALIAIDDPSCESCHYPGRDAYVDTSESGKWCVAKPLTEENILQQNINFACNYVNCSSIKPGGACEKPDTRLNHACY</sequence>
<keyword evidence="3" id="KW-0732">Signal</keyword>
<dbReference type="AlphaFoldDB" id="A0AAD7P9K8"/>
<evidence type="ECO:0000256" key="3">
    <source>
        <dbReference type="ARBA" id="ARBA00022729"/>
    </source>
</evidence>
<reference evidence="5" key="1">
    <citation type="journal article" date="2023" name="Science">
        <title>Elucidation of the pathway for biosynthesis of saponin adjuvants from the soapbark tree.</title>
        <authorList>
            <person name="Reed J."/>
            <person name="Orme A."/>
            <person name="El-Demerdash A."/>
            <person name="Owen C."/>
            <person name="Martin L.B.B."/>
            <person name="Misra R.C."/>
            <person name="Kikuchi S."/>
            <person name="Rejzek M."/>
            <person name="Martin A.C."/>
            <person name="Harkess A."/>
            <person name="Leebens-Mack J."/>
            <person name="Louveau T."/>
            <person name="Stephenson M.J."/>
            <person name="Osbourn A."/>
        </authorList>
    </citation>
    <scope>NUCLEOTIDE SEQUENCE</scope>
    <source>
        <strain evidence="5">S10</strain>
    </source>
</reference>
<dbReference type="GO" id="GO:0098552">
    <property type="term" value="C:side of membrane"/>
    <property type="evidence" value="ECO:0007669"/>
    <property type="project" value="UniProtKB-KW"/>
</dbReference>
<evidence type="ECO:0000256" key="2">
    <source>
        <dbReference type="ARBA" id="ARBA00022622"/>
    </source>
</evidence>
<organism evidence="5 6">
    <name type="scientific">Quillaja saponaria</name>
    <name type="common">Soap bark tree</name>
    <dbReference type="NCBI Taxonomy" id="32244"/>
    <lineage>
        <taxon>Eukaryota</taxon>
        <taxon>Viridiplantae</taxon>
        <taxon>Streptophyta</taxon>
        <taxon>Embryophyta</taxon>
        <taxon>Tracheophyta</taxon>
        <taxon>Spermatophyta</taxon>
        <taxon>Magnoliopsida</taxon>
        <taxon>eudicotyledons</taxon>
        <taxon>Gunneridae</taxon>
        <taxon>Pentapetalae</taxon>
        <taxon>rosids</taxon>
        <taxon>fabids</taxon>
        <taxon>Fabales</taxon>
        <taxon>Quillajaceae</taxon>
        <taxon>Quillaja</taxon>
    </lineage>
</organism>
<dbReference type="EMBL" id="JARAOO010000013">
    <property type="protein sequence ID" value="KAJ7947276.1"/>
    <property type="molecule type" value="Genomic_DNA"/>
</dbReference>
<dbReference type="GO" id="GO:0009506">
    <property type="term" value="C:plasmodesma"/>
    <property type="evidence" value="ECO:0007669"/>
    <property type="project" value="UniProtKB-ARBA"/>
</dbReference>
<dbReference type="PANTHER" id="PTHR31044:SF52">
    <property type="entry name" value="OS01G0631500 PROTEIN"/>
    <property type="match status" value="1"/>
</dbReference>
<dbReference type="SMART" id="SM00768">
    <property type="entry name" value="X8"/>
    <property type="match status" value="1"/>
</dbReference>
<comment type="caution">
    <text evidence="5">The sequence shown here is derived from an EMBL/GenBank/DDBJ whole genome shotgun (WGS) entry which is preliminary data.</text>
</comment>
<comment type="subcellular location">
    <subcellularLocation>
        <location evidence="1">Cell membrane</location>
        <topology evidence="1">Lipid-anchor</topology>
        <topology evidence="1">GPI-anchor</topology>
    </subcellularLocation>
</comment>
<evidence type="ECO:0000256" key="1">
    <source>
        <dbReference type="ARBA" id="ARBA00004609"/>
    </source>
</evidence>
<keyword evidence="2" id="KW-0472">Membrane</keyword>
<dbReference type="Pfam" id="PF07983">
    <property type="entry name" value="X8"/>
    <property type="match status" value="1"/>
</dbReference>
<dbReference type="Proteomes" id="UP001163823">
    <property type="component" value="Chromosome 13"/>
</dbReference>
<feature type="domain" description="X8" evidence="4">
    <location>
        <begin position="49"/>
        <end position="96"/>
    </location>
</feature>
<evidence type="ECO:0000313" key="5">
    <source>
        <dbReference type="EMBL" id="KAJ7947276.1"/>
    </source>
</evidence>
<dbReference type="GO" id="GO:0005886">
    <property type="term" value="C:plasma membrane"/>
    <property type="evidence" value="ECO:0007669"/>
    <property type="project" value="UniProtKB-SubCell"/>
</dbReference>
<evidence type="ECO:0000259" key="4">
    <source>
        <dbReference type="SMART" id="SM00768"/>
    </source>
</evidence>
<proteinExistence type="predicted"/>
<accession>A0AAD7P9K8</accession>
<dbReference type="PANTHER" id="PTHR31044">
    <property type="entry name" value="BETA-1,3 GLUCANASE"/>
    <property type="match status" value="1"/>
</dbReference>
<dbReference type="KEGG" id="qsa:O6P43_032104"/>